<dbReference type="RefSeq" id="WP_149074431.1">
    <property type="nucleotide sequence ID" value="NZ_CP043329.1"/>
</dbReference>
<dbReference type="KEGG" id="pej:FYC62_06885"/>
<accession>A0A5C0VIA4</accession>
<dbReference type="Proteomes" id="UP000323653">
    <property type="component" value="Chromosome"/>
</dbReference>
<sequence>MKSVKSMFNPNLEWEGVDFPLILKSIKVENSEFQLNKLEYLPEKEYDTLITNEVALLTKKLSGFEGGEIIINKLKGAFRKGSDEKINFFLSVLGLK</sequence>
<reference evidence="1 2" key="1">
    <citation type="submission" date="2019-08" db="EMBL/GenBank/DDBJ databases">
        <title>Pedobacter sp. nov., isolated from Han river, South Korea.</title>
        <authorList>
            <person name="Lee D.-H."/>
            <person name="Kim Y.-S."/>
            <person name="Hwang E.-M."/>
            <person name="Le Tran T.C."/>
            <person name="Cha C.-J."/>
        </authorList>
    </citation>
    <scope>NUCLEOTIDE SEQUENCE [LARGE SCALE GENOMIC DNA]</scope>
    <source>
        <strain evidence="1 2">CJ43</strain>
    </source>
</reference>
<protein>
    <submittedName>
        <fullName evidence="1">Uncharacterized protein</fullName>
    </submittedName>
</protein>
<name>A0A5C0VIA4_9SPHI</name>
<keyword evidence="2" id="KW-1185">Reference proteome</keyword>
<dbReference type="EMBL" id="CP043329">
    <property type="protein sequence ID" value="QEK51421.1"/>
    <property type="molecule type" value="Genomic_DNA"/>
</dbReference>
<proteinExistence type="predicted"/>
<evidence type="ECO:0000313" key="2">
    <source>
        <dbReference type="Proteomes" id="UP000323653"/>
    </source>
</evidence>
<evidence type="ECO:0000313" key="1">
    <source>
        <dbReference type="EMBL" id="QEK51421.1"/>
    </source>
</evidence>
<dbReference type="AlphaFoldDB" id="A0A5C0VIA4"/>
<gene>
    <name evidence="1" type="ORF">FYC62_06885</name>
</gene>
<organism evidence="1 2">
    <name type="scientific">Pedobacter aquae</name>
    <dbReference type="NCBI Taxonomy" id="2605747"/>
    <lineage>
        <taxon>Bacteria</taxon>
        <taxon>Pseudomonadati</taxon>
        <taxon>Bacteroidota</taxon>
        <taxon>Sphingobacteriia</taxon>
        <taxon>Sphingobacteriales</taxon>
        <taxon>Sphingobacteriaceae</taxon>
        <taxon>Pedobacter</taxon>
    </lineage>
</organism>